<dbReference type="AlphaFoldDB" id="A0ABD3TM87"/>
<dbReference type="EMBL" id="JBJQND010000018">
    <property type="protein sequence ID" value="KAL3837475.1"/>
    <property type="molecule type" value="Genomic_DNA"/>
</dbReference>
<dbReference type="Pfam" id="PF15162">
    <property type="entry name" value="SCRE"/>
    <property type="match status" value="1"/>
</dbReference>
<gene>
    <name evidence="1" type="ORF">ACJMK2_022829</name>
</gene>
<reference evidence="1 2" key="1">
    <citation type="submission" date="2024-11" db="EMBL/GenBank/DDBJ databases">
        <title>Chromosome-level genome assembly of the freshwater bivalve Anodonta woodiana.</title>
        <authorList>
            <person name="Chen X."/>
        </authorList>
    </citation>
    <scope>NUCLEOTIDE SEQUENCE [LARGE SCALE GENOMIC DNA]</scope>
    <source>
        <strain evidence="1">MN2024</strain>
        <tissue evidence="1">Gills</tissue>
    </source>
</reference>
<dbReference type="PANTHER" id="PTHR31408:SF2">
    <property type="entry name" value="PROTEIN SPO16 HOMOLOG"/>
    <property type="match status" value="1"/>
</dbReference>
<organism evidence="1 2">
    <name type="scientific">Sinanodonta woodiana</name>
    <name type="common">Chinese pond mussel</name>
    <name type="synonym">Anodonta woodiana</name>
    <dbReference type="NCBI Taxonomy" id="1069815"/>
    <lineage>
        <taxon>Eukaryota</taxon>
        <taxon>Metazoa</taxon>
        <taxon>Spiralia</taxon>
        <taxon>Lophotrochozoa</taxon>
        <taxon>Mollusca</taxon>
        <taxon>Bivalvia</taxon>
        <taxon>Autobranchia</taxon>
        <taxon>Heteroconchia</taxon>
        <taxon>Palaeoheterodonta</taxon>
        <taxon>Unionida</taxon>
        <taxon>Unionoidea</taxon>
        <taxon>Unionidae</taxon>
        <taxon>Unioninae</taxon>
        <taxon>Sinanodonta</taxon>
    </lineage>
</organism>
<sequence>MDESLRREDNLSKSPVILHQNMTDPDYAKILTTYSYSVRESESIIPDTVIFPLSRVAFLIVPLNSCLSGSGQLDIKEDLVQRIDKFIQVHRNRYILCQASTFAEQECQAFSFIQQQYLKNRLQLLPCHNAEEGVKAMITIAKLLCRPTCQEMNSRLQHLLAQQLKKDSATEFLKQMGLSDHHILYIDYDFFLSSHLDEHGKNNFYVDICY</sequence>
<dbReference type="InterPro" id="IPR027857">
    <property type="entry name" value="SCRE"/>
</dbReference>
<accession>A0ABD3TM87</accession>
<dbReference type="Proteomes" id="UP001634394">
    <property type="component" value="Unassembled WGS sequence"/>
</dbReference>
<protein>
    <submittedName>
        <fullName evidence="1">Uncharacterized protein</fullName>
    </submittedName>
</protein>
<proteinExistence type="predicted"/>
<dbReference type="PANTHER" id="PTHR31408">
    <property type="entry name" value="HYPOTHETICAL PROTEIN LOC689986"/>
    <property type="match status" value="1"/>
</dbReference>
<comment type="caution">
    <text evidence="1">The sequence shown here is derived from an EMBL/GenBank/DDBJ whole genome shotgun (WGS) entry which is preliminary data.</text>
</comment>
<name>A0ABD3TM87_SINWO</name>
<evidence type="ECO:0000313" key="2">
    <source>
        <dbReference type="Proteomes" id="UP001634394"/>
    </source>
</evidence>
<evidence type="ECO:0000313" key="1">
    <source>
        <dbReference type="EMBL" id="KAL3837475.1"/>
    </source>
</evidence>
<keyword evidence="2" id="KW-1185">Reference proteome</keyword>